<keyword evidence="1" id="KW-0456">Lyase</keyword>
<comment type="caution">
    <text evidence="1">The sequence shown here is derived from an EMBL/GenBank/DDBJ whole genome shotgun (WGS) entry which is preliminary data.</text>
</comment>
<dbReference type="PIRSF" id="PIRSF020680">
    <property type="entry name" value="PhnH"/>
    <property type="match status" value="1"/>
</dbReference>
<accession>A0ABS1U7T6</accession>
<dbReference type="Gene3D" id="3.40.50.11310">
    <property type="entry name" value="Bacterial phosphonate metabolism protein PhnH"/>
    <property type="match status" value="1"/>
</dbReference>
<dbReference type="EMBL" id="JAETWB010000015">
    <property type="protein sequence ID" value="MBL6080610.1"/>
    <property type="molecule type" value="Genomic_DNA"/>
</dbReference>
<dbReference type="Pfam" id="PF05845">
    <property type="entry name" value="PhnH"/>
    <property type="match status" value="1"/>
</dbReference>
<evidence type="ECO:0000313" key="2">
    <source>
        <dbReference type="Proteomes" id="UP000660885"/>
    </source>
</evidence>
<protein>
    <submittedName>
        <fullName evidence="1">Phosphonate C-P lyase system protein PhnH</fullName>
    </submittedName>
</protein>
<dbReference type="GO" id="GO:0016829">
    <property type="term" value="F:lyase activity"/>
    <property type="evidence" value="ECO:0007669"/>
    <property type="project" value="UniProtKB-KW"/>
</dbReference>
<sequence>MNGLTPGFADPVPDAQACFRALLDAMARPGRVQRLAALPEAPAPLAPAAAAVLLTLADAETPVWTDAGPAAEEWLRFHAGCPLVAEPGSAGFLLAAGGLPTLTALEAGTEEEPHRSATLIVQVAGLEPGEGWRLTGPGIEREHRLQVEGLPRGFLADWASNGARFPRGIDLMLCAGNRLVALPRTTRIEEAG</sequence>
<dbReference type="Proteomes" id="UP000660885">
    <property type="component" value="Unassembled WGS sequence"/>
</dbReference>
<reference evidence="1 2" key="1">
    <citation type="submission" date="2021-01" db="EMBL/GenBank/DDBJ databases">
        <title>Belnapia mucosa sp. nov. and Belnapia arida sp. nov., isolated from the Tabernas Desert (Almeria, Spain).</title>
        <authorList>
            <person name="Molina-Menor E."/>
            <person name="Vidal-Verdu A."/>
            <person name="Calonge A."/>
            <person name="Satari L."/>
            <person name="Pereto J."/>
            <person name="Porcar M."/>
        </authorList>
    </citation>
    <scope>NUCLEOTIDE SEQUENCE [LARGE SCALE GENOMIC DNA]</scope>
    <source>
        <strain evidence="1 2">T18</strain>
    </source>
</reference>
<organism evidence="1 2">
    <name type="scientific">Belnapia arida</name>
    <dbReference type="NCBI Taxonomy" id="2804533"/>
    <lineage>
        <taxon>Bacteria</taxon>
        <taxon>Pseudomonadati</taxon>
        <taxon>Pseudomonadota</taxon>
        <taxon>Alphaproteobacteria</taxon>
        <taxon>Acetobacterales</taxon>
        <taxon>Roseomonadaceae</taxon>
        <taxon>Belnapia</taxon>
    </lineage>
</organism>
<dbReference type="InterPro" id="IPR038058">
    <property type="entry name" value="PhnH-like_sp"/>
</dbReference>
<keyword evidence="2" id="KW-1185">Reference proteome</keyword>
<gene>
    <name evidence="1" type="primary">phnH</name>
    <name evidence="1" type="ORF">JMJ56_21565</name>
</gene>
<dbReference type="InterPro" id="IPR008772">
    <property type="entry name" value="Phosphonate_metab_PhnH"/>
</dbReference>
<proteinExistence type="predicted"/>
<dbReference type="RefSeq" id="WP_202833842.1">
    <property type="nucleotide sequence ID" value="NZ_JAETWB010000015.1"/>
</dbReference>
<name>A0ABS1U7T6_9PROT</name>
<dbReference type="SUPFAM" id="SSF159709">
    <property type="entry name" value="PhnH-like"/>
    <property type="match status" value="1"/>
</dbReference>
<evidence type="ECO:0000313" key="1">
    <source>
        <dbReference type="EMBL" id="MBL6080610.1"/>
    </source>
</evidence>
<dbReference type="NCBIfam" id="TIGR03292">
    <property type="entry name" value="PhnH_redo"/>
    <property type="match status" value="1"/>
</dbReference>